<protein>
    <submittedName>
        <fullName evidence="2">RimK/LysX family protein</fullName>
    </submittedName>
</protein>
<keyword evidence="3" id="KW-1185">Reference proteome</keyword>
<organism evidence="2 3">
    <name type="scientific">Flavimaribacter sediminis</name>
    <dbReference type="NCBI Taxonomy" id="2865987"/>
    <lineage>
        <taxon>Bacteria</taxon>
        <taxon>Pseudomonadati</taxon>
        <taxon>Pseudomonadota</taxon>
        <taxon>Alphaproteobacteria</taxon>
        <taxon>Hyphomicrobiales</taxon>
        <taxon>Rhizobiaceae</taxon>
        <taxon>Flavimaribacter</taxon>
    </lineage>
</organism>
<dbReference type="SUPFAM" id="SSF50630">
    <property type="entry name" value="Acid proteases"/>
    <property type="match status" value="1"/>
</dbReference>
<sequence length="175" mass="19771">MKAAMNKPVRKSPEIIGWRENVSLPELGLQRLAAKIDTGARTSALHAVNQRIVMRDDVQCVEFTIPVGNRRSTNIVFAPLVGEREIKNSSGVSERRLVVYTSLVMGRHRWRIEVSLTNRERMEYDIIIGRTAIRKRGILVDPGRSFLLDPVQPKSEYGEHGAFPIEIGQLKGRTL</sequence>
<dbReference type="InterPro" id="IPR021109">
    <property type="entry name" value="Peptidase_aspartic_dom_sf"/>
</dbReference>
<name>A0AAE3D3Y7_9HYPH</name>
<dbReference type="PANTHER" id="PTHR38037:SF2">
    <property type="entry name" value="ATP-DEPENDENT ZINC PROTEASE DOMAIN-CONTAINING PROTEIN-RELATED"/>
    <property type="match status" value="1"/>
</dbReference>
<dbReference type="Gene3D" id="2.40.70.10">
    <property type="entry name" value="Acid Proteases"/>
    <property type="match status" value="1"/>
</dbReference>
<dbReference type="Proteomes" id="UP001196509">
    <property type="component" value="Unassembled WGS sequence"/>
</dbReference>
<proteinExistence type="predicted"/>
<dbReference type="InterPro" id="IPR008503">
    <property type="entry name" value="Asp_endopeptidase"/>
</dbReference>
<dbReference type="EMBL" id="JAICBX010000005">
    <property type="protein sequence ID" value="MBW8640193.1"/>
    <property type="molecule type" value="Genomic_DNA"/>
</dbReference>
<feature type="domain" description="Retropepsin-like aspartic endopeptidase" evidence="1">
    <location>
        <begin position="15"/>
        <end position="147"/>
    </location>
</feature>
<reference evidence="2" key="1">
    <citation type="submission" date="2021-08" db="EMBL/GenBank/DDBJ databases">
        <title>Hoeflea bacterium WL0058 sp. nov., isolated from the sediment.</title>
        <authorList>
            <person name="Wang L."/>
            <person name="Zhang D."/>
        </authorList>
    </citation>
    <scope>NUCLEOTIDE SEQUENCE</scope>
    <source>
        <strain evidence="2">WL0058</strain>
    </source>
</reference>
<accession>A0AAE3D3Y7</accession>
<dbReference type="RefSeq" id="WP_220230906.1">
    <property type="nucleotide sequence ID" value="NZ_JAICBX010000005.1"/>
</dbReference>
<gene>
    <name evidence="2" type="ORF">K1W69_23570</name>
</gene>
<evidence type="ECO:0000313" key="3">
    <source>
        <dbReference type="Proteomes" id="UP001196509"/>
    </source>
</evidence>
<dbReference type="Pfam" id="PF05618">
    <property type="entry name" value="Zn_protease"/>
    <property type="match status" value="1"/>
</dbReference>
<dbReference type="PANTHER" id="PTHR38037">
    <property type="entry name" value="ZN_PROTEASE DOMAIN-CONTAINING PROTEIN"/>
    <property type="match status" value="1"/>
</dbReference>
<evidence type="ECO:0000259" key="1">
    <source>
        <dbReference type="Pfam" id="PF05618"/>
    </source>
</evidence>
<comment type="caution">
    <text evidence="2">The sequence shown here is derived from an EMBL/GenBank/DDBJ whole genome shotgun (WGS) entry which is preliminary data.</text>
</comment>
<dbReference type="AlphaFoldDB" id="A0AAE3D3Y7"/>
<evidence type="ECO:0000313" key="2">
    <source>
        <dbReference type="EMBL" id="MBW8640193.1"/>
    </source>
</evidence>